<name>A0ABU6UGX8_9FABA</name>
<dbReference type="EMBL" id="JASCZI010121034">
    <property type="protein sequence ID" value="MED6159088.1"/>
    <property type="molecule type" value="Genomic_DNA"/>
</dbReference>
<protein>
    <submittedName>
        <fullName evidence="2">Uncharacterized protein</fullName>
    </submittedName>
</protein>
<evidence type="ECO:0000313" key="2">
    <source>
        <dbReference type="EMBL" id="MED6159088.1"/>
    </source>
</evidence>
<evidence type="ECO:0000313" key="3">
    <source>
        <dbReference type="Proteomes" id="UP001341840"/>
    </source>
</evidence>
<keyword evidence="3" id="KW-1185">Reference proteome</keyword>
<comment type="caution">
    <text evidence="2">The sequence shown here is derived from an EMBL/GenBank/DDBJ whole genome shotgun (WGS) entry which is preliminary data.</text>
</comment>
<organism evidence="2 3">
    <name type="scientific">Stylosanthes scabra</name>
    <dbReference type="NCBI Taxonomy" id="79078"/>
    <lineage>
        <taxon>Eukaryota</taxon>
        <taxon>Viridiplantae</taxon>
        <taxon>Streptophyta</taxon>
        <taxon>Embryophyta</taxon>
        <taxon>Tracheophyta</taxon>
        <taxon>Spermatophyta</taxon>
        <taxon>Magnoliopsida</taxon>
        <taxon>eudicotyledons</taxon>
        <taxon>Gunneridae</taxon>
        <taxon>Pentapetalae</taxon>
        <taxon>rosids</taxon>
        <taxon>fabids</taxon>
        <taxon>Fabales</taxon>
        <taxon>Fabaceae</taxon>
        <taxon>Papilionoideae</taxon>
        <taxon>50 kb inversion clade</taxon>
        <taxon>dalbergioids sensu lato</taxon>
        <taxon>Dalbergieae</taxon>
        <taxon>Pterocarpus clade</taxon>
        <taxon>Stylosanthes</taxon>
    </lineage>
</organism>
<proteinExistence type="predicted"/>
<feature type="compositionally biased region" description="Acidic residues" evidence="1">
    <location>
        <begin position="1"/>
        <end position="11"/>
    </location>
</feature>
<accession>A0ABU6UGX8</accession>
<dbReference type="Proteomes" id="UP001341840">
    <property type="component" value="Unassembled WGS sequence"/>
</dbReference>
<feature type="region of interest" description="Disordered" evidence="1">
    <location>
        <begin position="1"/>
        <end position="41"/>
    </location>
</feature>
<sequence>MTETAEVDETDSSFPFGHWSGPDRLTRPNQPTRTPNPPDCALTAKQSQILASHFPSLVFHGAAALVQRRHDAATQVAVDSQLAAISNPLLDRRHFHGSSSLLQSRLQCSTADPGGYSKIRDGLLCSSHMK</sequence>
<gene>
    <name evidence="2" type="ORF">PIB30_039145</name>
</gene>
<reference evidence="2 3" key="1">
    <citation type="journal article" date="2023" name="Plants (Basel)">
        <title>Bridging the Gap: Combining Genomics and Transcriptomics Approaches to Understand Stylosanthes scabra, an Orphan Legume from the Brazilian Caatinga.</title>
        <authorList>
            <person name="Ferreira-Neto J.R.C."/>
            <person name="da Silva M.D."/>
            <person name="Binneck E."/>
            <person name="de Melo N.F."/>
            <person name="da Silva R.H."/>
            <person name="de Melo A.L.T.M."/>
            <person name="Pandolfi V."/>
            <person name="Bustamante F.O."/>
            <person name="Brasileiro-Vidal A.C."/>
            <person name="Benko-Iseppon A.M."/>
        </authorList>
    </citation>
    <scope>NUCLEOTIDE SEQUENCE [LARGE SCALE GENOMIC DNA]</scope>
    <source>
        <tissue evidence="2">Leaves</tissue>
    </source>
</reference>
<evidence type="ECO:0000256" key="1">
    <source>
        <dbReference type="SAM" id="MobiDB-lite"/>
    </source>
</evidence>